<dbReference type="EMBL" id="JMCB01000006">
    <property type="protein sequence ID" value="KFE68215.1"/>
    <property type="molecule type" value="Genomic_DNA"/>
</dbReference>
<dbReference type="PROSITE" id="PS51257">
    <property type="entry name" value="PROKAR_LIPOPROTEIN"/>
    <property type="match status" value="1"/>
</dbReference>
<dbReference type="STRING" id="394096.DB31_7452"/>
<gene>
    <name evidence="1" type="ORF">DB31_7452</name>
</gene>
<protein>
    <submittedName>
        <fullName evidence="1">Putative lipoprotein</fullName>
    </submittedName>
</protein>
<proteinExistence type="predicted"/>
<organism evidence="1 2">
    <name type="scientific">Hyalangium minutum</name>
    <dbReference type="NCBI Taxonomy" id="394096"/>
    <lineage>
        <taxon>Bacteria</taxon>
        <taxon>Pseudomonadati</taxon>
        <taxon>Myxococcota</taxon>
        <taxon>Myxococcia</taxon>
        <taxon>Myxococcales</taxon>
        <taxon>Cystobacterineae</taxon>
        <taxon>Archangiaceae</taxon>
        <taxon>Hyalangium</taxon>
    </lineage>
</organism>
<accession>A0A085WKK2</accession>
<dbReference type="Proteomes" id="UP000028725">
    <property type="component" value="Unassembled WGS sequence"/>
</dbReference>
<evidence type="ECO:0000313" key="1">
    <source>
        <dbReference type="EMBL" id="KFE68215.1"/>
    </source>
</evidence>
<sequence>MLRVSVALMLLLATGCGSSRVVRLETEPGRTLEYAPASWNRSVEVDRHAFEEALTQLVLTEPFTLRPAHSRELVRTSFWSSPEAPRWQDLAHKSLGGLCQPGQPKEHCLSVLDDVLRWSEMEKLAMALGLSFDPLRDSIAAAVQNTLAPEL</sequence>
<keyword evidence="2" id="KW-1185">Reference proteome</keyword>
<name>A0A085WKK2_9BACT</name>
<dbReference type="AlphaFoldDB" id="A0A085WKK2"/>
<keyword evidence="1" id="KW-0449">Lipoprotein</keyword>
<reference evidence="1 2" key="1">
    <citation type="submission" date="2014-04" db="EMBL/GenBank/DDBJ databases">
        <title>Genome assembly of Hyalangium minutum DSM 14724.</title>
        <authorList>
            <person name="Sharma G."/>
            <person name="Subramanian S."/>
        </authorList>
    </citation>
    <scope>NUCLEOTIDE SEQUENCE [LARGE SCALE GENOMIC DNA]</scope>
    <source>
        <strain evidence="1 2">DSM 14724</strain>
    </source>
</reference>
<evidence type="ECO:0000313" key="2">
    <source>
        <dbReference type="Proteomes" id="UP000028725"/>
    </source>
</evidence>
<comment type="caution">
    <text evidence="1">The sequence shown here is derived from an EMBL/GenBank/DDBJ whole genome shotgun (WGS) entry which is preliminary data.</text>
</comment>